<dbReference type="InterPro" id="IPR042089">
    <property type="entry name" value="Peptidase_M13_dom_2"/>
</dbReference>
<dbReference type="AlphaFoldDB" id="A0A9J6GSP7"/>
<keyword evidence="4" id="KW-1185">Reference proteome</keyword>
<proteinExistence type="inferred from homology"/>
<dbReference type="PANTHER" id="PTHR11733:SF241">
    <property type="entry name" value="GH26575P-RELATED"/>
    <property type="match status" value="1"/>
</dbReference>
<protein>
    <recommendedName>
        <fullName evidence="2">Peptidase M13 N-terminal domain-containing protein</fullName>
    </recommendedName>
</protein>
<reference evidence="3 4" key="1">
    <citation type="journal article" date="2020" name="Cell">
        <title>Large-Scale Comparative Analyses of Tick Genomes Elucidate Their Genetic Diversity and Vector Capacities.</title>
        <authorList>
            <consortium name="Tick Genome and Microbiome Consortium (TIGMIC)"/>
            <person name="Jia N."/>
            <person name="Wang J."/>
            <person name="Shi W."/>
            <person name="Du L."/>
            <person name="Sun Y."/>
            <person name="Zhan W."/>
            <person name="Jiang J.F."/>
            <person name="Wang Q."/>
            <person name="Zhang B."/>
            <person name="Ji P."/>
            <person name="Bell-Sakyi L."/>
            <person name="Cui X.M."/>
            <person name="Yuan T.T."/>
            <person name="Jiang B.G."/>
            <person name="Yang W.F."/>
            <person name="Lam T.T."/>
            <person name="Chang Q.C."/>
            <person name="Ding S.J."/>
            <person name="Wang X.J."/>
            <person name="Zhu J.G."/>
            <person name="Ruan X.D."/>
            <person name="Zhao L."/>
            <person name="Wei J.T."/>
            <person name="Ye R.Z."/>
            <person name="Que T.C."/>
            <person name="Du C.H."/>
            <person name="Zhou Y.H."/>
            <person name="Cheng J.X."/>
            <person name="Dai P.F."/>
            <person name="Guo W.B."/>
            <person name="Han X.H."/>
            <person name="Huang E.J."/>
            <person name="Li L.F."/>
            <person name="Wei W."/>
            <person name="Gao Y.C."/>
            <person name="Liu J.Z."/>
            <person name="Shao H.Z."/>
            <person name="Wang X."/>
            <person name="Wang C.C."/>
            <person name="Yang T.C."/>
            <person name="Huo Q.B."/>
            <person name="Li W."/>
            <person name="Chen H.Y."/>
            <person name="Chen S.E."/>
            <person name="Zhou L.G."/>
            <person name="Ni X.B."/>
            <person name="Tian J.H."/>
            <person name="Sheng Y."/>
            <person name="Liu T."/>
            <person name="Pan Y.S."/>
            <person name="Xia L.Y."/>
            <person name="Li J."/>
            <person name="Zhao F."/>
            <person name="Cao W.C."/>
        </authorList>
    </citation>
    <scope>NUCLEOTIDE SEQUENCE [LARGE SCALE GENOMIC DNA]</scope>
    <source>
        <strain evidence="3">HaeL-2018</strain>
    </source>
</reference>
<dbReference type="OrthoDB" id="6488407at2759"/>
<dbReference type="Gene3D" id="3.40.390.10">
    <property type="entry name" value="Collagenase (Catalytic Domain)"/>
    <property type="match status" value="1"/>
</dbReference>
<dbReference type="Pfam" id="PF05649">
    <property type="entry name" value="Peptidase_M13_N"/>
    <property type="match status" value="1"/>
</dbReference>
<dbReference type="PANTHER" id="PTHR11733">
    <property type="entry name" value="ZINC METALLOPROTEASE FAMILY M13 NEPRILYSIN-RELATED"/>
    <property type="match status" value="1"/>
</dbReference>
<dbReference type="Gene3D" id="1.10.1380.10">
    <property type="entry name" value="Neutral endopeptidase , domain2"/>
    <property type="match status" value="1"/>
</dbReference>
<dbReference type="SUPFAM" id="SSF55486">
    <property type="entry name" value="Metalloproteases ('zincins'), catalytic domain"/>
    <property type="match status" value="1"/>
</dbReference>
<accession>A0A9J6GSP7</accession>
<organism evidence="3 4">
    <name type="scientific">Haemaphysalis longicornis</name>
    <name type="common">Bush tick</name>
    <dbReference type="NCBI Taxonomy" id="44386"/>
    <lineage>
        <taxon>Eukaryota</taxon>
        <taxon>Metazoa</taxon>
        <taxon>Ecdysozoa</taxon>
        <taxon>Arthropoda</taxon>
        <taxon>Chelicerata</taxon>
        <taxon>Arachnida</taxon>
        <taxon>Acari</taxon>
        <taxon>Parasitiformes</taxon>
        <taxon>Ixodida</taxon>
        <taxon>Ixodoidea</taxon>
        <taxon>Ixodidae</taxon>
        <taxon>Haemaphysalinae</taxon>
        <taxon>Haemaphysalis</taxon>
    </lineage>
</organism>
<dbReference type="GO" id="GO:0016485">
    <property type="term" value="P:protein processing"/>
    <property type="evidence" value="ECO:0007669"/>
    <property type="project" value="TreeGrafter"/>
</dbReference>
<gene>
    <name evidence="3" type="ORF">HPB48_012183</name>
</gene>
<name>A0A9J6GSP7_HAELO</name>
<evidence type="ECO:0000256" key="1">
    <source>
        <dbReference type="ARBA" id="ARBA00007357"/>
    </source>
</evidence>
<dbReference type="GO" id="GO:0004222">
    <property type="term" value="F:metalloendopeptidase activity"/>
    <property type="evidence" value="ECO:0007669"/>
    <property type="project" value="InterPro"/>
</dbReference>
<evidence type="ECO:0000313" key="4">
    <source>
        <dbReference type="Proteomes" id="UP000821853"/>
    </source>
</evidence>
<dbReference type="Proteomes" id="UP000821853">
    <property type="component" value="Unassembled WGS sequence"/>
</dbReference>
<evidence type="ECO:0000313" key="3">
    <source>
        <dbReference type="EMBL" id="KAH9377768.1"/>
    </source>
</evidence>
<dbReference type="OMA" id="HGLINTG"/>
<comment type="similarity">
    <text evidence="1">Belongs to the peptidase M13 family.</text>
</comment>
<feature type="domain" description="Peptidase M13 N-terminal" evidence="2">
    <location>
        <begin position="27"/>
        <end position="394"/>
    </location>
</feature>
<dbReference type="InterPro" id="IPR024079">
    <property type="entry name" value="MetalloPept_cat_dom_sf"/>
</dbReference>
<dbReference type="PROSITE" id="PS51885">
    <property type="entry name" value="NEPRILYSIN"/>
    <property type="match status" value="1"/>
</dbReference>
<sequence>MQRTCLTPGCVRHAHVIIDRLNRSLNPCHDFRAYVCSAWSPAKSTIVTTFSVMDDVRQSWFPNFYRTLSKGTETLAAGRKPLAMYASCMGDESAYGSDVNLFRTFIRGGGLSWPERPRNGSVLRVLMTLAFKWHAPLWFHLTALRRKSVDGWRFFMGPGALIPMMWRQHGLINTGHSYEIYWDSFNRVLGSGHSDATLMGEMKLMEADILEKLFAVINPSVARPVLLPIAEMGNYTPSWSSDEWLRAMRHVGLTPEVMSSDQVLLSDEGFFRTLGMAVSKYTDDQLLALISWSFVQLYAPAADLDLMNTRYGGTEALKIFRPYFCERFVETAYQLLVIALHMVSRFSAEERAFVSAGFDALVSVASSKVSEAQWLDEESRDLAAQKVASTRLHLWAPERYMKNEELEEMFRAFPHVAPSFAEYWINSTLSVAALYSSESYAETSGYLYNYVVPYLRYDVLTGTVNVAVAAVTQPLYYADGTNSMFYGGIGFLMALELLKSLDPQGIRWHPDGTFNESILSRYASQHTSSVFCTICL</sequence>
<evidence type="ECO:0000259" key="2">
    <source>
        <dbReference type="Pfam" id="PF05649"/>
    </source>
</evidence>
<dbReference type="GO" id="GO:0005886">
    <property type="term" value="C:plasma membrane"/>
    <property type="evidence" value="ECO:0007669"/>
    <property type="project" value="TreeGrafter"/>
</dbReference>
<comment type="caution">
    <text evidence="3">The sequence shown here is derived from an EMBL/GenBank/DDBJ whole genome shotgun (WGS) entry which is preliminary data.</text>
</comment>
<dbReference type="InterPro" id="IPR000718">
    <property type="entry name" value="Peptidase_M13"/>
</dbReference>
<dbReference type="InterPro" id="IPR008753">
    <property type="entry name" value="Peptidase_M13_N"/>
</dbReference>
<dbReference type="VEuPathDB" id="VectorBase:HLOH_046636"/>
<dbReference type="EMBL" id="JABSTR010000008">
    <property type="protein sequence ID" value="KAH9377768.1"/>
    <property type="molecule type" value="Genomic_DNA"/>
</dbReference>